<sequence>MYSSKTPQSLKSGVSPSQATGSTLMRRKALMEDNSWIKKDREDEPADNPADAKQSNTANLNTSASSFTKRVSESQDFPNKNTTPTATKPPVPDKKPALTTQSNSFTARVFSGANSSEKLLSPVRKSIGEKDEKLPVSDPHKDVSDGTESKIKIPIPPSTTITSARKTTETFTTPEKTYPSFASKTEPYSKSLKESPQKSPLDMSYNTPQQVNTTEMTVSPNVKLIPQTLHSPMNPTPVPSTASRIVGKRDLCSFCAKSIIEGERIILDDLQIFSHTFCFKCDMCYRALGNLEAGDSLWVHRGRVTCANCYIKTKDQWYR</sequence>
<evidence type="ECO:0000313" key="1">
    <source>
        <dbReference type="EMBL" id="MCJ8729251.1"/>
    </source>
</evidence>
<dbReference type="Proteomes" id="UP000830395">
    <property type="component" value="Chromosome 2"/>
</dbReference>
<gene>
    <name evidence="1" type="ORF">PDJAM_G00103900</name>
</gene>
<keyword evidence="2" id="KW-1185">Reference proteome</keyword>
<organism evidence="1 2">
    <name type="scientific">Pangasius djambal</name>
    <dbReference type="NCBI Taxonomy" id="1691987"/>
    <lineage>
        <taxon>Eukaryota</taxon>
        <taxon>Metazoa</taxon>
        <taxon>Chordata</taxon>
        <taxon>Craniata</taxon>
        <taxon>Vertebrata</taxon>
        <taxon>Euteleostomi</taxon>
        <taxon>Actinopterygii</taxon>
        <taxon>Neopterygii</taxon>
        <taxon>Teleostei</taxon>
        <taxon>Ostariophysi</taxon>
        <taxon>Siluriformes</taxon>
        <taxon>Pangasiidae</taxon>
        <taxon>Pangasius</taxon>
    </lineage>
</organism>
<accession>A0ACC5Y2B2</accession>
<proteinExistence type="predicted"/>
<evidence type="ECO:0000313" key="2">
    <source>
        <dbReference type="Proteomes" id="UP000830395"/>
    </source>
</evidence>
<dbReference type="EMBL" id="CM040976">
    <property type="protein sequence ID" value="MCJ8729251.1"/>
    <property type="molecule type" value="Genomic_DNA"/>
</dbReference>
<reference evidence="1" key="1">
    <citation type="submission" date="2020-02" db="EMBL/GenBank/DDBJ databases">
        <title>Genome sequencing of the panga catfish, Pangasius djambal.</title>
        <authorList>
            <person name="Wen M."/>
            <person name="Zahm M."/>
            <person name="Roques C."/>
            <person name="Cabau C."/>
            <person name="Klopp C."/>
            <person name="Donnadieu C."/>
            <person name="Jouanno E."/>
            <person name="Avarre J.-C."/>
            <person name="Campet M."/>
            <person name="Ha T."/>
            <person name="Dugue R."/>
            <person name="Lampietro C."/>
            <person name="Louis A."/>
            <person name="Herpin A."/>
            <person name="Echchiki A."/>
            <person name="Berthelot C."/>
            <person name="Parey E."/>
            <person name="Roest-Crollius H."/>
            <person name="Braasch I."/>
            <person name="Postlethwait J.H."/>
            <person name="Bobe J."/>
            <person name="Montfort J."/>
            <person name="Bouchez O."/>
            <person name="Begum T."/>
            <person name="Schartl M."/>
            <person name="Gustiano R."/>
            <person name="Guiguen Y."/>
        </authorList>
    </citation>
    <scope>NUCLEOTIDE SEQUENCE</scope>
    <source>
        <strain evidence="1">Pdj_M5554</strain>
    </source>
</reference>
<name>A0ACC5Y2B2_9TELE</name>
<comment type="caution">
    <text evidence="1">The sequence shown here is derived from an EMBL/GenBank/DDBJ whole genome shotgun (WGS) entry which is preliminary data.</text>
</comment>
<protein>
    <submittedName>
        <fullName evidence="1">Uncharacterized protein</fullName>
    </submittedName>
</protein>